<reference evidence="1 2" key="1">
    <citation type="submission" date="2020-08" db="EMBL/GenBank/DDBJ databases">
        <title>Genomic Encyclopedia of Type Strains, Phase IV (KMG-V): Genome sequencing to study the core and pangenomes of soil and plant-associated prokaryotes.</title>
        <authorList>
            <person name="Whitman W."/>
        </authorList>
    </citation>
    <scope>NUCLEOTIDE SEQUENCE [LARGE SCALE GENOMIC DNA]</scope>
    <source>
        <strain evidence="1 2">SEMIA 4034</strain>
    </source>
</reference>
<accession>A0A7W8UKC0</accession>
<name>A0A7W8UKC0_9HYPH</name>
<dbReference type="RefSeq" id="WP_246720326.1">
    <property type="nucleotide sequence ID" value="NZ_JACHBB010000002.1"/>
</dbReference>
<dbReference type="Proteomes" id="UP000528824">
    <property type="component" value="Unassembled WGS sequence"/>
</dbReference>
<organism evidence="1 2">
    <name type="scientific">Rhizobium lentis</name>
    <dbReference type="NCBI Taxonomy" id="1138194"/>
    <lineage>
        <taxon>Bacteria</taxon>
        <taxon>Pseudomonadati</taxon>
        <taxon>Pseudomonadota</taxon>
        <taxon>Alphaproteobacteria</taxon>
        <taxon>Hyphomicrobiales</taxon>
        <taxon>Rhizobiaceae</taxon>
        <taxon>Rhizobium/Agrobacterium group</taxon>
        <taxon>Rhizobium</taxon>
    </lineage>
</organism>
<protein>
    <submittedName>
        <fullName evidence="1">Uncharacterized protein</fullName>
    </submittedName>
</protein>
<evidence type="ECO:0000313" key="2">
    <source>
        <dbReference type="Proteomes" id="UP000528824"/>
    </source>
</evidence>
<dbReference type="EMBL" id="JACHBC010000002">
    <property type="protein sequence ID" value="MBB5559601.1"/>
    <property type="molecule type" value="Genomic_DNA"/>
</dbReference>
<dbReference type="AlphaFoldDB" id="A0A7W8UKC0"/>
<evidence type="ECO:0000313" key="1">
    <source>
        <dbReference type="EMBL" id="MBB5559601.1"/>
    </source>
</evidence>
<gene>
    <name evidence="1" type="ORF">GGI59_001244</name>
</gene>
<keyword evidence="2" id="KW-1185">Reference proteome</keyword>
<proteinExistence type="predicted"/>
<sequence>MSSVVGTLMLFKRAPWGVVMGLAAALIAAPALAIDSTKLQSIRSSLSAEQIVAFAMAKSTVPILDIDKTIEMNVVLNAKGMEKSDIQSFQIELLRVFSAISAYAEISINLNASRSIDYSSAVPYVPFGDQNQPPNTQTLDAFIDRDALELAKLGQIAVHDVATLRSKPDTSTCYHESGIGNPVINVLVDRDINPVGCLYGVLLQSVGVTDAFRRDAATFNPGRIPGFRINAEMAAAYAIRECRSLIDKKVQFEKCLRQVLDDGKSVPR</sequence>
<comment type="caution">
    <text evidence="1">The sequence shown here is derived from an EMBL/GenBank/DDBJ whole genome shotgun (WGS) entry which is preliminary data.</text>
</comment>